<name>A0ABQ5IJW2_9ASTR</name>
<dbReference type="EMBL" id="BQNB010020787">
    <property type="protein sequence ID" value="GJT99622.1"/>
    <property type="molecule type" value="Genomic_DNA"/>
</dbReference>
<comment type="caution">
    <text evidence="2">The sequence shown here is derived from an EMBL/GenBank/DDBJ whole genome shotgun (WGS) entry which is preliminary data.</text>
</comment>
<reference evidence="2" key="2">
    <citation type="submission" date="2022-01" db="EMBL/GenBank/DDBJ databases">
        <authorList>
            <person name="Yamashiro T."/>
            <person name="Shiraishi A."/>
            <person name="Satake H."/>
            <person name="Nakayama K."/>
        </authorList>
    </citation>
    <scope>NUCLEOTIDE SEQUENCE</scope>
</reference>
<evidence type="ECO:0000313" key="3">
    <source>
        <dbReference type="Proteomes" id="UP001151760"/>
    </source>
</evidence>
<organism evidence="2 3">
    <name type="scientific">Tanacetum coccineum</name>
    <dbReference type="NCBI Taxonomy" id="301880"/>
    <lineage>
        <taxon>Eukaryota</taxon>
        <taxon>Viridiplantae</taxon>
        <taxon>Streptophyta</taxon>
        <taxon>Embryophyta</taxon>
        <taxon>Tracheophyta</taxon>
        <taxon>Spermatophyta</taxon>
        <taxon>Magnoliopsida</taxon>
        <taxon>eudicotyledons</taxon>
        <taxon>Gunneridae</taxon>
        <taxon>Pentapetalae</taxon>
        <taxon>asterids</taxon>
        <taxon>campanulids</taxon>
        <taxon>Asterales</taxon>
        <taxon>Asteraceae</taxon>
        <taxon>Asteroideae</taxon>
        <taxon>Anthemideae</taxon>
        <taxon>Anthemidinae</taxon>
        <taxon>Tanacetum</taxon>
    </lineage>
</organism>
<evidence type="ECO:0000313" key="2">
    <source>
        <dbReference type="EMBL" id="GJT99622.1"/>
    </source>
</evidence>
<evidence type="ECO:0000313" key="1">
    <source>
        <dbReference type="EMBL" id="GJT44168.1"/>
    </source>
</evidence>
<reference evidence="2" key="1">
    <citation type="journal article" date="2022" name="Int. J. Mol. Sci.">
        <title>Draft Genome of Tanacetum Coccineum: Genomic Comparison of Closely Related Tanacetum-Family Plants.</title>
        <authorList>
            <person name="Yamashiro T."/>
            <person name="Shiraishi A."/>
            <person name="Nakayama K."/>
            <person name="Satake H."/>
        </authorList>
    </citation>
    <scope>NUCLEOTIDE SEQUENCE</scope>
</reference>
<proteinExistence type="predicted"/>
<keyword evidence="3" id="KW-1185">Reference proteome</keyword>
<accession>A0ABQ5IJW2</accession>
<dbReference type="EMBL" id="BQNB010015790">
    <property type="protein sequence ID" value="GJT44168.1"/>
    <property type="molecule type" value="Genomic_DNA"/>
</dbReference>
<dbReference type="Proteomes" id="UP001151760">
    <property type="component" value="Unassembled WGS sequence"/>
</dbReference>
<gene>
    <name evidence="1" type="ORF">Tco_0952883</name>
    <name evidence="2" type="ORF">Tco_1109961</name>
</gene>
<sequence length="115" mass="12577">MIYHELELTEILLSIRILNLELIEGCVSCGAELSVGEEDLLAREVPALKNSSYKGPKRRSNSCCDGTVVSAKGETFCSSDAGQGCIIRRLLVIGEQAVKCLSTYVSDNLFDRHLI</sequence>
<protein>
    <submittedName>
        <fullName evidence="2">Uncharacterized protein</fullName>
    </submittedName>
</protein>